<comment type="catalytic activity">
    <reaction evidence="10">
        <text>an acyl phosphate + sn-glycerol 3-phosphate = a 1-acyl-sn-glycero-3-phosphate + phosphate</text>
        <dbReference type="Rhea" id="RHEA:34075"/>
        <dbReference type="ChEBI" id="CHEBI:43474"/>
        <dbReference type="ChEBI" id="CHEBI:57597"/>
        <dbReference type="ChEBI" id="CHEBI:57970"/>
        <dbReference type="ChEBI" id="CHEBI:59918"/>
        <dbReference type="EC" id="2.3.1.275"/>
    </reaction>
</comment>
<evidence type="ECO:0000256" key="5">
    <source>
        <dbReference type="ARBA" id="ARBA00022989"/>
    </source>
</evidence>
<keyword evidence="3 10" id="KW-0808">Transferase</keyword>
<keyword evidence="9 10" id="KW-1208">Phospholipid metabolism</keyword>
<comment type="subunit">
    <text evidence="10">Probably interacts with PlsX.</text>
</comment>
<feature type="transmembrane region" description="Helical" evidence="10">
    <location>
        <begin position="12"/>
        <end position="31"/>
    </location>
</feature>
<keyword evidence="4 10" id="KW-0812">Transmembrane</keyword>
<dbReference type="UniPathway" id="UPA00085"/>
<feature type="transmembrane region" description="Helical" evidence="10">
    <location>
        <begin position="119"/>
        <end position="141"/>
    </location>
</feature>
<comment type="pathway">
    <text evidence="10">Lipid metabolism; phospholipid metabolism.</text>
</comment>
<dbReference type="NCBIfam" id="TIGR00023">
    <property type="entry name" value="glycerol-3-phosphate 1-O-acyltransferase PlsY"/>
    <property type="match status" value="1"/>
</dbReference>
<dbReference type="GO" id="GO:0043772">
    <property type="term" value="F:acyl-phosphate glycerol-3-phosphate acyltransferase activity"/>
    <property type="evidence" value="ECO:0007669"/>
    <property type="project" value="UniProtKB-UniRule"/>
</dbReference>
<feature type="transmembrane region" description="Helical" evidence="10">
    <location>
        <begin position="92"/>
        <end position="112"/>
    </location>
</feature>
<dbReference type="Pfam" id="PF02660">
    <property type="entry name" value="G3P_acyltransf"/>
    <property type="match status" value="1"/>
</dbReference>
<evidence type="ECO:0000256" key="6">
    <source>
        <dbReference type="ARBA" id="ARBA00023098"/>
    </source>
</evidence>
<evidence type="ECO:0000256" key="4">
    <source>
        <dbReference type="ARBA" id="ARBA00022692"/>
    </source>
</evidence>
<evidence type="ECO:0000256" key="10">
    <source>
        <dbReference type="HAMAP-Rule" id="MF_01043"/>
    </source>
</evidence>
<organism evidence="11 12">
    <name type="scientific">Tritonibacter scottomollicae</name>
    <name type="common">Epibacterium scottomollicae</name>
    <dbReference type="NCBI Taxonomy" id="483013"/>
    <lineage>
        <taxon>Bacteria</taxon>
        <taxon>Pseudomonadati</taxon>
        <taxon>Pseudomonadota</taxon>
        <taxon>Alphaproteobacteria</taxon>
        <taxon>Rhodobacterales</taxon>
        <taxon>Paracoccaceae</taxon>
        <taxon>Tritonibacter</taxon>
    </lineage>
</organism>
<keyword evidence="8 10" id="KW-0594">Phospholipid biosynthesis</keyword>
<dbReference type="GO" id="GO:0008654">
    <property type="term" value="P:phospholipid biosynthetic process"/>
    <property type="evidence" value="ECO:0007669"/>
    <property type="project" value="UniProtKB-UniRule"/>
</dbReference>
<dbReference type="AlphaFoldDB" id="A0A2T1AMY4"/>
<dbReference type="EMBL" id="PVUF01000001">
    <property type="protein sequence ID" value="PRZ49960.1"/>
    <property type="molecule type" value="Genomic_DNA"/>
</dbReference>
<proteinExistence type="inferred from homology"/>
<protein>
    <recommendedName>
        <fullName evidence="10">Glycerol-3-phosphate acyltransferase</fullName>
    </recommendedName>
    <alternativeName>
        <fullName evidence="10">Acyl-PO4 G3P acyltransferase</fullName>
    </alternativeName>
    <alternativeName>
        <fullName evidence="10">Acyl-phosphate--glycerol-3-phosphate acyltransferase</fullName>
    </alternativeName>
    <alternativeName>
        <fullName evidence="10">G3P acyltransferase</fullName>
        <shortName evidence="10">GPAT</shortName>
        <ecNumber evidence="10">2.3.1.275</ecNumber>
    </alternativeName>
    <alternativeName>
        <fullName evidence="10">Lysophosphatidic acid synthase</fullName>
        <shortName evidence="10">LPA synthase</shortName>
    </alternativeName>
</protein>
<dbReference type="RefSeq" id="WP_423837288.1">
    <property type="nucleotide sequence ID" value="NZ_PVUF01000001.1"/>
</dbReference>
<comment type="similarity">
    <text evidence="10">Belongs to the PlsY family.</text>
</comment>
<name>A0A2T1AMY4_TRISK</name>
<dbReference type="InterPro" id="IPR003811">
    <property type="entry name" value="G3P_acylTferase_PlsY"/>
</dbReference>
<comment type="subcellular location">
    <subcellularLocation>
        <location evidence="10">Cell membrane</location>
        <topology evidence="10">Multi-pass membrane protein</topology>
    </subcellularLocation>
</comment>
<evidence type="ECO:0000256" key="2">
    <source>
        <dbReference type="ARBA" id="ARBA00022516"/>
    </source>
</evidence>
<dbReference type="HAMAP" id="MF_01043">
    <property type="entry name" value="PlsY"/>
    <property type="match status" value="1"/>
</dbReference>
<evidence type="ECO:0000256" key="8">
    <source>
        <dbReference type="ARBA" id="ARBA00023209"/>
    </source>
</evidence>
<evidence type="ECO:0000313" key="11">
    <source>
        <dbReference type="EMBL" id="PRZ49960.1"/>
    </source>
</evidence>
<accession>A0A2T1AMY4</accession>
<dbReference type="GO" id="GO:0005886">
    <property type="term" value="C:plasma membrane"/>
    <property type="evidence" value="ECO:0007669"/>
    <property type="project" value="UniProtKB-SubCell"/>
</dbReference>
<evidence type="ECO:0000256" key="1">
    <source>
        <dbReference type="ARBA" id="ARBA00022475"/>
    </source>
</evidence>
<evidence type="ECO:0000256" key="9">
    <source>
        <dbReference type="ARBA" id="ARBA00023264"/>
    </source>
</evidence>
<dbReference type="PANTHER" id="PTHR30309">
    <property type="entry name" value="INNER MEMBRANE PROTEIN YGIH"/>
    <property type="match status" value="1"/>
</dbReference>
<evidence type="ECO:0000256" key="7">
    <source>
        <dbReference type="ARBA" id="ARBA00023136"/>
    </source>
</evidence>
<gene>
    <name evidence="10" type="primary">plsY</name>
    <name evidence="11" type="ORF">CLV89_101176</name>
</gene>
<evidence type="ECO:0000256" key="3">
    <source>
        <dbReference type="ARBA" id="ARBA00022679"/>
    </source>
</evidence>
<dbReference type="Proteomes" id="UP000237718">
    <property type="component" value="Unassembled WGS sequence"/>
</dbReference>
<keyword evidence="5 10" id="KW-1133">Transmembrane helix</keyword>
<sequence length="206" mass="21207">MLPVIETALPLLLLWGALGYLLGSIPFGMVVTKAFGLGNLREIGSGNIGTTNVLRTGSKAAAAATLILDGGKGAVAVLLARALAGDLAGEDAAQLAGLLAFVGHCFPVWLGFKGGKGVATFLGLMLALAWPVGIACCLTWLAMALLRRMSSLAALTAAVSAPLWCLVLGYQPVILLAVALAAVILWRHKDNIARLRAGTEPKIGQK</sequence>
<keyword evidence="7 10" id="KW-0472">Membrane</keyword>
<feature type="transmembrane region" description="Helical" evidence="10">
    <location>
        <begin position="161"/>
        <end position="186"/>
    </location>
</feature>
<dbReference type="PANTHER" id="PTHR30309:SF0">
    <property type="entry name" value="GLYCEROL-3-PHOSPHATE ACYLTRANSFERASE-RELATED"/>
    <property type="match status" value="1"/>
</dbReference>
<keyword evidence="11" id="KW-0012">Acyltransferase</keyword>
<keyword evidence="1 10" id="KW-1003">Cell membrane</keyword>
<dbReference type="SMART" id="SM01207">
    <property type="entry name" value="G3P_acyltransf"/>
    <property type="match status" value="1"/>
</dbReference>
<reference evidence="11 12" key="1">
    <citation type="submission" date="2018-03" db="EMBL/GenBank/DDBJ databases">
        <title>Genomic Encyclopedia of Archaeal and Bacterial Type Strains, Phase II (KMG-II): from individual species to whole genera.</title>
        <authorList>
            <person name="Goeker M."/>
        </authorList>
    </citation>
    <scope>NUCLEOTIDE SEQUENCE [LARGE SCALE GENOMIC DNA]</scope>
    <source>
        <strain evidence="11 12">DSM 25328</strain>
    </source>
</reference>
<dbReference type="EC" id="2.3.1.275" evidence="10"/>
<comment type="function">
    <text evidence="10">Catalyzes the transfer of an acyl group from acyl-phosphate (acyl-PO(4)) to glycerol-3-phosphate (G3P) to form lysophosphatidic acid (LPA). This enzyme utilizes acyl-phosphate as fatty acyl donor, but not acyl-CoA or acyl-ACP.</text>
</comment>
<evidence type="ECO:0000313" key="12">
    <source>
        <dbReference type="Proteomes" id="UP000237718"/>
    </source>
</evidence>
<comment type="caution">
    <text evidence="11">The sequence shown here is derived from an EMBL/GenBank/DDBJ whole genome shotgun (WGS) entry which is preliminary data.</text>
</comment>
<keyword evidence="2 10" id="KW-0444">Lipid biosynthesis</keyword>
<keyword evidence="6 10" id="KW-0443">Lipid metabolism</keyword>